<dbReference type="Pfam" id="PF05019">
    <property type="entry name" value="Coq4"/>
    <property type="match status" value="1"/>
</dbReference>
<accession>A0A0C2W964</accession>
<proteinExistence type="inferred from homology"/>
<reference evidence="10" key="2">
    <citation type="submission" date="2015-01" db="EMBL/GenBank/DDBJ databases">
        <title>Evolutionary Origins and Diversification of the Mycorrhizal Mutualists.</title>
        <authorList>
            <consortium name="DOE Joint Genome Institute"/>
            <consortium name="Mycorrhizal Genomics Consortium"/>
            <person name="Kohler A."/>
            <person name="Kuo A."/>
            <person name="Nagy L.G."/>
            <person name="Floudas D."/>
            <person name="Copeland A."/>
            <person name="Barry K.W."/>
            <person name="Cichocki N."/>
            <person name="Veneault-Fourrey C."/>
            <person name="LaButti K."/>
            <person name="Lindquist E.A."/>
            <person name="Lipzen A."/>
            <person name="Lundell T."/>
            <person name="Morin E."/>
            <person name="Murat C."/>
            <person name="Riley R."/>
            <person name="Ohm R."/>
            <person name="Sun H."/>
            <person name="Tunlid A."/>
            <person name="Henrissat B."/>
            <person name="Grigoriev I.V."/>
            <person name="Hibbett D.S."/>
            <person name="Martin F."/>
        </authorList>
    </citation>
    <scope>NUCLEOTIDE SEQUENCE [LARGE SCALE GENOMIC DNA]</scope>
    <source>
        <strain evidence="10">MAFF 305830</strain>
    </source>
</reference>
<dbReference type="InterPro" id="IPR007715">
    <property type="entry name" value="Coq4"/>
</dbReference>
<sequence>MSVPRHLLRSTQRARQIVPNNVLKAISPVCTRVQTRNVTTPAYPGHIPLNWAENAFMAVGSAIMSLADPRRGDMIAALGETTASNALLNKLREQMLSSPEGRRILKERPRINSDTIDLEKLALLPEGTFGRAYVTWLEKCDVTPDTREPVHYIDDPELAYTIQRYRECHDFYHALFSLPVSVESELALKWFEYIHFGLPMAGLGAVFGPLRLDATKRSRLFQEYVPWAMKCGANAKPLIAVYWEEKWEMTMEDLKKELGVWDPPAAIWGKALSEKQREKKRREAAAAAAATSPASTSSS</sequence>
<keyword evidence="7" id="KW-0479">Metal-binding</keyword>
<keyword evidence="10" id="KW-1185">Reference proteome</keyword>
<feature type="binding site" evidence="7">
    <location>
        <position position="185"/>
    </location>
    <ligand>
        <name>Zn(2+)</name>
        <dbReference type="ChEBI" id="CHEBI:29105"/>
    </ligand>
</feature>
<comment type="catalytic activity">
    <reaction evidence="7">
        <text>a 4-hydroxy-3-methoxy-5-(all-trans-polyprenyl)benzoate + H(+) = a 2-methoxy-6-(all-trans-polyprenyl)phenol + CO2</text>
        <dbReference type="Rhea" id="RHEA:81179"/>
        <dbReference type="Rhea" id="RHEA-COMP:9551"/>
        <dbReference type="Rhea" id="RHEA-COMP:10931"/>
        <dbReference type="ChEBI" id="CHEBI:15378"/>
        <dbReference type="ChEBI" id="CHEBI:16526"/>
        <dbReference type="ChEBI" id="CHEBI:62731"/>
        <dbReference type="ChEBI" id="CHEBI:84443"/>
        <dbReference type="EC" id="4.1.1.130"/>
    </reaction>
</comment>
<feature type="compositionally biased region" description="Basic and acidic residues" evidence="8">
    <location>
        <begin position="274"/>
        <end position="284"/>
    </location>
</feature>
<dbReference type="GO" id="GO:0031314">
    <property type="term" value="C:extrinsic component of mitochondrial inner membrane"/>
    <property type="evidence" value="ECO:0007669"/>
    <property type="project" value="UniProtKB-UniRule"/>
</dbReference>
<keyword evidence="5 7" id="KW-0456">Lyase</keyword>
<comment type="function">
    <text evidence="7">Lyase that catalyzes the C1-decarboxylation of 4-hydroxy-3-methoxy-5-(all-trans-polyprenyl)benzoic acid into 2-methoxy-6-(all-trans-polyprenyl)phenol during ubiquinone biosynthesis.</text>
</comment>
<dbReference type="STRING" id="933852.A0A0C2W964"/>
<feature type="binding site" evidence="7">
    <location>
        <position position="173"/>
    </location>
    <ligand>
        <name>Zn(2+)</name>
        <dbReference type="ChEBI" id="CHEBI:29105"/>
    </ligand>
</feature>
<dbReference type="EMBL" id="KN824345">
    <property type="protein sequence ID" value="KIM22978.1"/>
    <property type="molecule type" value="Genomic_DNA"/>
</dbReference>
<dbReference type="Proteomes" id="UP000054097">
    <property type="component" value="Unassembled WGS sequence"/>
</dbReference>
<evidence type="ECO:0000256" key="4">
    <source>
        <dbReference type="ARBA" id="ARBA00023136"/>
    </source>
</evidence>
<dbReference type="HOGENOM" id="CLU_061241_0_0_1"/>
<keyword evidence="7" id="KW-0862">Zinc</keyword>
<comment type="similarity">
    <text evidence="7">Belongs to the COQ4 family.</text>
</comment>
<feature type="region of interest" description="Disordered" evidence="8">
    <location>
        <begin position="274"/>
        <end position="299"/>
    </location>
</feature>
<dbReference type="HAMAP" id="MF_03111">
    <property type="entry name" value="Coq4"/>
    <property type="match status" value="1"/>
</dbReference>
<feature type="binding site" evidence="7">
    <location>
        <position position="170"/>
    </location>
    <ligand>
        <name>Zn(2+)</name>
        <dbReference type="ChEBI" id="CHEBI:29105"/>
    </ligand>
</feature>
<evidence type="ECO:0000256" key="7">
    <source>
        <dbReference type="HAMAP-Rule" id="MF_03111"/>
    </source>
</evidence>
<reference evidence="9 10" key="1">
    <citation type="submission" date="2014-04" db="EMBL/GenBank/DDBJ databases">
        <authorList>
            <consortium name="DOE Joint Genome Institute"/>
            <person name="Kuo A."/>
            <person name="Zuccaro A."/>
            <person name="Kohler A."/>
            <person name="Nagy L.G."/>
            <person name="Floudas D."/>
            <person name="Copeland A."/>
            <person name="Barry K.W."/>
            <person name="Cichocki N."/>
            <person name="Veneault-Fourrey C."/>
            <person name="LaButti K."/>
            <person name="Lindquist E.A."/>
            <person name="Lipzen A."/>
            <person name="Lundell T."/>
            <person name="Morin E."/>
            <person name="Murat C."/>
            <person name="Sun H."/>
            <person name="Tunlid A."/>
            <person name="Henrissat B."/>
            <person name="Grigoriev I.V."/>
            <person name="Hibbett D.S."/>
            <person name="Martin F."/>
            <person name="Nordberg H.P."/>
            <person name="Cantor M.N."/>
            <person name="Hua S.X."/>
        </authorList>
    </citation>
    <scope>NUCLEOTIDE SEQUENCE [LARGE SCALE GENOMIC DNA]</scope>
    <source>
        <strain evidence="9 10">MAFF 305830</strain>
    </source>
</reference>
<evidence type="ECO:0000256" key="1">
    <source>
        <dbReference type="ARBA" id="ARBA00022688"/>
    </source>
</evidence>
<dbReference type="GO" id="GO:0008270">
    <property type="term" value="F:zinc ion binding"/>
    <property type="evidence" value="ECO:0007669"/>
    <property type="project" value="UniProtKB-UniRule"/>
</dbReference>
<dbReference type="GO" id="GO:0120539">
    <property type="term" value="F:4-hydroxy-3-methoxy-5-polyprenylbenzoate decarboxylase activity"/>
    <property type="evidence" value="ECO:0007669"/>
    <property type="project" value="UniProtKB-EC"/>
</dbReference>
<evidence type="ECO:0000313" key="10">
    <source>
        <dbReference type="Proteomes" id="UP000054097"/>
    </source>
</evidence>
<evidence type="ECO:0000256" key="6">
    <source>
        <dbReference type="ARBA" id="ARBA00081568"/>
    </source>
</evidence>
<dbReference type="AlphaFoldDB" id="A0A0C2W964"/>
<gene>
    <name evidence="7" type="primary">COQ4</name>
    <name evidence="9" type="ORF">M408DRAFT_321691</name>
</gene>
<evidence type="ECO:0000313" key="9">
    <source>
        <dbReference type="EMBL" id="KIM22978.1"/>
    </source>
</evidence>
<evidence type="ECO:0000256" key="2">
    <source>
        <dbReference type="ARBA" id="ARBA00022792"/>
    </source>
</evidence>
<name>A0A0C2W964_SERVB</name>
<comment type="pathway">
    <text evidence="7">Cofactor biosynthesis; ubiquinone biosynthesis.</text>
</comment>
<protein>
    <recommendedName>
        <fullName evidence="6">4-hydroxy-3-methoxy-5-polyprenylbenzoate decarboxylase</fullName>
    </recommendedName>
</protein>
<dbReference type="PANTHER" id="PTHR12922">
    <property type="entry name" value="UBIQUINONE BIOSYNTHESIS PROTEIN"/>
    <property type="match status" value="1"/>
</dbReference>
<dbReference type="PANTHER" id="PTHR12922:SF7">
    <property type="entry name" value="UBIQUINONE BIOSYNTHESIS PROTEIN COQ4 HOMOLOG, MITOCHONDRIAL"/>
    <property type="match status" value="1"/>
</dbReference>
<feature type="compositionally biased region" description="Low complexity" evidence="8">
    <location>
        <begin position="285"/>
        <end position="299"/>
    </location>
</feature>
<organism evidence="9 10">
    <name type="scientific">Serendipita vermifera MAFF 305830</name>
    <dbReference type="NCBI Taxonomy" id="933852"/>
    <lineage>
        <taxon>Eukaryota</taxon>
        <taxon>Fungi</taxon>
        <taxon>Dikarya</taxon>
        <taxon>Basidiomycota</taxon>
        <taxon>Agaricomycotina</taxon>
        <taxon>Agaricomycetes</taxon>
        <taxon>Sebacinales</taxon>
        <taxon>Serendipitaceae</taxon>
        <taxon>Serendipita</taxon>
    </lineage>
</organism>
<dbReference type="UniPathway" id="UPA00232"/>
<keyword evidence="2 7" id="KW-0999">Mitochondrion inner membrane</keyword>
<dbReference type="OrthoDB" id="4249at2759"/>
<evidence type="ECO:0000256" key="3">
    <source>
        <dbReference type="ARBA" id="ARBA00023128"/>
    </source>
</evidence>
<keyword evidence="4 7" id="KW-0472">Membrane</keyword>
<comment type="subunit">
    <text evidence="7">Component of a multi-subunit COQ enzyme complex, composed of at least COQ3, COQ4, COQ5, COQ6, COQ7 and COQ9.</text>
</comment>
<keyword evidence="3 7" id="KW-0496">Mitochondrion</keyword>
<evidence type="ECO:0000256" key="5">
    <source>
        <dbReference type="ARBA" id="ARBA00023239"/>
    </source>
</evidence>
<feature type="binding site" evidence="7">
    <location>
        <position position="169"/>
    </location>
    <ligand>
        <name>Zn(2+)</name>
        <dbReference type="ChEBI" id="CHEBI:29105"/>
    </ligand>
</feature>
<comment type="subcellular location">
    <subcellularLocation>
        <location evidence="7">Mitochondrion inner membrane</location>
        <topology evidence="7">Peripheral membrane protein</topology>
        <orientation evidence="7">Matrix side</orientation>
    </subcellularLocation>
</comment>
<evidence type="ECO:0000256" key="8">
    <source>
        <dbReference type="SAM" id="MobiDB-lite"/>
    </source>
</evidence>
<keyword evidence="1 7" id="KW-0831">Ubiquinone biosynthesis</keyword>
<dbReference type="InterPro" id="IPR027540">
    <property type="entry name" value="Coq4_euk"/>
</dbReference>
<comment type="cofactor">
    <cofactor evidence="7">
        <name>Zn(2+)</name>
        <dbReference type="ChEBI" id="CHEBI:29105"/>
    </cofactor>
</comment>